<feature type="compositionally biased region" description="Low complexity" evidence="1">
    <location>
        <begin position="175"/>
        <end position="184"/>
    </location>
</feature>
<dbReference type="RefSeq" id="WP_123197399.1">
    <property type="nucleotide sequence ID" value="NZ_QICB01000001.1"/>
</dbReference>
<sequence length="521" mass="56959">MLESNDNEANIADQHHGNDAAQCGATDYSAAAREAFEAGDRVLAMHLYLTAYEEACKRAPLPGMEAVAALREAWKLACDLRERSIAEYIYDKLEPHLSADEAKDFGLDLQSMALDKLSEFGISRSDLEDMADMISDEIGAQARIARVTPLMSTSAPADALSLPREEGRDQEQEQAAPARDSAADAADDRDASEDASSKSPLTGRPMGFDDLVGFESAVEDVRALGIGVKEDEEYRLLLDTLRAQHGLDKLSASGSVVFRTSSREDASLLMAATAGELGLPTLRVQMQPGPQGMPVLCVTTAADRPARMNGNSRLSLESPSVLLLEDIDLWGAPLIEAASATEGEGIMFASMSRAAREAFGLIGSAVGNPDIYVLASVAGDAFDQGILYDIMEPMNIVDIYLPDELERRRIWNAIALDHPSIRQLDLARLTRVSRNLARFDIVAAAREAVEDAYRQGLKLRRYVPITQSMMFEHIANFQPLESDEYRFLEDAVATDFRNHLEELERIDDAGRDVASRGEGEE</sequence>
<accession>A0A3N0AJ50</accession>
<evidence type="ECO:0000256" key="1">
    <source>
        <dbReference type="SAM" id="MobiDB-lite"/>
    </source>
</evidence>
<dbReference type="EMBL" id="QICB01000001">
    <property type="protein sequence ID" value="RNL21558.1"/>
    <property type="molecule type" value="Genomic_DNA"/>
</dbReference>
<dbReference type="Proteomes" id="UP000267368">
    <property type="component" value="Unassembled WGS sequence"/>
</dbReference>
<dbReference type="OrthoDB" id="3169849at2"/>
<feature type="region of interest" description="Disordered" evidence="1">
    <location>
        <begin position="155"/>
        <end position="205"/>
    </location>
</feature>
<reference evidence="3" key="1">
    <citation type="submission" date="2018-05" db="EMBL/GenBank/DDBJ databases">
        <title>Genome Sequencing of selected type strains of the family Eggerthellaceae.</title>
        <authorList>
            <person name="Danylec N."/>
            <person name="Stoll D.A."/>
            <person name="Doetsch A."/>
            <person name="Huch M."/>
        </authorList>
    </citation>
    <scope>NUCLEOTIDE SEQUENCE [LARGE SCALE GENOMIC DNA]</scope>
    <source>
        <strain evidence="3">DSM 17537</strain>
    </source>
</reference>
<proteinExistence type="predicted"/>
<name>A0A3N0AJ50_9ACTN</name>
<gene>
    <name evidence="2" type="ORF">DMP07_01585</name>
</gene>
<dbReference type="AlphaFoldDB" id="A0A3N0AJ50"/>
<protein>
    <submittedName>
        <fullName evidence="2">Ribonucleotide reductase subunit alpha</fullName>
    </submittedName>
</protein>
<comment type="caution">
    <text evidence="2">The sequence shown here is derived from an EMBL/GenBank/DDBJ whole genome shotgun (WGS) entry which is preliminary data.</text>
</comment>
<keyword evidence="3" id="KW-1185">Reference proteome</keyword>
<evidence type="ECO:0000313" key="3">
    <source>
        <dbReference type="Proteomes" id="UP000267368"/>
    </source>
</evidence>
<organism evidence="2 3">
    <name type="scientific">Slackia faecicanis</name>
    <dbReference type="NCBI Taxonomy" id="255723"/>
    <lineage>
        <taxon>Bacteria</taxon>
        <taxon>Bacillati</taxon>
        <taxon>Actinomycetota</taxon>
        <taxon>Coriobacteriia</taxon>
        <taxon>Eggerthellales</taxon>
        <taxon>Eggerthellaceae</taxon>
        <taxon>Slackia</taxon>
    </lineage>
</organism>
<evidence type="ECO:0000313" key="2">
    <source>
        <dbReference type="EMBL" id="RNL21558.1"/>
    </source>
</evidence>